<keyword evidence="6" id="KW-0493">Microtubule</keyword>
<dbReference type="GeneID" id="103374393"/>
<evidence type="ECO:0000256" key="7">
    <source>
        <dbReference type="SAM" id="MobiDB-lite"/>
    </source>
</evidence>
<sequence length="738" mass="84785">MNRQAKAKTPRRPPPKKPPNSQKDPVGVYCRVRPLGAEDEECCIEVISSTTIQLHAPEGFKTNRNGEYKETQYSFKKVFGVSVSQMELFEFVAKPLVDDLIRGKNGLLFTYGVTGSGKTFTMTGSPGQGGLLPRSLNMIFNSIGPYQAKRYIFKTDDKNGMEVQNDVDALLERQRRENNLIVPKTPSSRQKLDPEIADMIKPDEACKADGVDEDSSYSIFVSYIEIYNNYIYDLLEETQEDAIKPKWNGGGTPVRQNTEFIPPQSKILREDQNHNMYVAGCMEVEVKSAEEAFQVFWRGQKKRKVANTRLNRESSRSHSVFIIKLAQAPLDADGDNILQDKNQVSVSQLCLVDLAGSERTGRTGAEGTRIREAGNINQSLLNLRTCIEILRENQMCGTNRMVPYRDSKVTHLFKNYFDGEGKVRMVVCVNPKADDYEETLLVMRFAEMTQEVEVARPVDRPICGFTPGRRHRNQAFKDELSRRLEERGGPVEKDVPSVINYLVHSLPPLPSSELTDPHDDITLPRLIEALENRHRMRQRMIEDYNKAANMMKSMLQELDANLISNDNFIHEQNGKMAERDKIIQNNKTEIERLEKKNKMQEHKIDILQKTTKIYEDDKRSLKHELETREQRLQREQSEKRRMEQHMHGMVSDTQHKWEKECERRVNAMQLEMQNKLWVKDEKLKQLKAIVTESKTPGRPGRPDPPPRQTQTQPQRPSREERLPAKRSASPSPLPVCCS</sequence>
<comment type="subcellular location">
    <subcellularLocation>
        <location evidence="1">Cytoplasm</location>
        <location evidence="1">Cytoskeleton</location>
    </subcellularLocation>
</comment>
<evidence type="ECO:0000256" key="2">
    <source>
        <dbReference type="ARBA" id="ARBA00022741"/>
    </source>
</evidence>
<dbReference type="PANTHER" id="PTHR24115">
    <property type="entry name" value="KINESIN-RELATED"/>
    <property type="match status" value="1"/>
</dbReference>
<dbReference type="GO" id="GO:0005874">
    <property type="term" value="C:microtubule"/>
    <property type="evidence" value="ECO:0007669"/>
    <property type="project" value="UniProtKB-KW"/>
</dbReference>
<dbReference type="InterPro" id="IPR027640">
    <property type="entry name" value="Kinesin-like_fam"/>
</dbReference>
<dbReference type="GO" id="GO:0008017">
    <property type="term" value="F:microtubule binding"/>
    <property type="evidence" value="ECO:0007669"/>
    <property type="project" value="InterPro"/>
</dbReference>
<dbReference type="RefSeq" id="XP_008302699.1">
    <property type="nucleotide sequence ID" value="XM_008304477.1"/>
</dbReference>
<dbReference type="SMART" id="SM00129">
    <property type="entry name" value="KISc"/>
    <property type="match status" value="1"/>
</dbReference>
<dbReference type="GO" id="GO:0005634">
    <property type="term" value="C:nucleus"/>
    <property type="evidence" value="ECO:0007669"/>
    <property type="project" value="TreeGrafter"/>
</dbReference>
<dbReference type="PANTHER" id="PTHR24115:SF600">
    <property type="entry name" value="KINESIN-LIKE PROTEIN KIF23"/>
    <property type="match status" value="1"/>
</dbReference>
<dbReference type="SUPFAM" id="SSF52540">
    <property type="entry name" value="P-loop containing nucleoside triphosphate hydrolases"/>
    <property type="match status" value="1"/>
</dbReference>
<dbReference type="AlphaFoldDB" id="A0A9Y4NSI2"/>
<dbReference type="Pfam" id="PF00225">
    <property type="entry name" value="Kinesin"/>
    <property type="match status" value="1"/>
</dbReference>
<dbReference type="GO" id="GO:0051256">
    <property type="term" value="P:mitotic spindle midzone assembly"/>
    <property type="evidence" value="ECO:0007669"/>
    <property type="project" value="TreeGrafter"/>
</dbReference>
<dbReference type="GO" id="GO:0016887">
    <property type="term" value="F:ATP hydrolysis activity"/>
    <property type="evidence" value="ECO:0007669"/>
    <property type="project" value="TreeGrafter"/>
</dbReference>
<evidence type="ECO:0000256" key="4">
    <source>
        <dbReference type="ARBA" id="ARBA00023212"/>
    </source>
</evidence>
<evidence type="ECO:0000256" key="3">
    <source>
        <dbReference type="ARBA" id="ARBA00022840"/>
    </source>
</evidence>
<dbReference type="PROSITE" id="PS50067">
    <property type="entry name" value="KINESIN_MOTOR_2"/>
    <property type="match status" value="1"/>
</dbReference>
<dbReference type="PRINTS" id="PR00380">
    <property type="entry name" value="KINESINHEAVY"/>
</dbReference>
<organism evidence="9 10">
    <name type="scientific">Stegastes partitus</name>
    <name type="common">bicolor damselfish</name>
    <dbReference type="NCBI Taxonomy" id="144197"/>
    <lineage>
        <taxon>Eukaryota</taxon>
        <taxon>Metazoa</taxon>
        <taxon>Chordata</taxon>
        <taxon>Craniata</taxon>
        <taxon>Vertebrata</taxon>
        <taxon>Euteleostomi</taxon>
        <taxon>Actinopterygii</taxon>
        <taxon>Neopterygii</taxon>
        <taxon>Teleostei</taxon>
        <taxon>Neoteleostei</taxon>
        <taxon>Acanthomorphata</taxon>
        <taxon>Ovalentaria</taxon>
        <taxon>Pomacentridae</taxon>
        <taxon>Stegastes</taxon>
    </lineage>
</organism>
<protein>
    <recommendedName>
        <fullName evidence="6">Kinesin-like protein</fullName>
    </recommendedName>
</protein>
<dbReference type="GO" id="GO:0003777">
    <property type="term" value="F:microtubule motor activity"/>
    <property type="evidence" value="ECO:0007669"/>
    <property type="project" value="InterPro"/>
</dbReference>
<proteinExistence type="inferred from homology"/>
<dbReference type="CDD" id="cd01368">
    <property type="entry name" value="KISc_KIF23_like"/>
    <property type="match status" value="1"/>
</dbReference>
<dbReference type="PROSITE" id="PS00411">
    <property type="entry name" value="KINESIN_MOTOR_1"/>
    <property type="match status" value="1"/>
</dbReference>
<dbReference type="Proteomes" id="UP000694891">
    <property type="component" value="Unplaced"/>
</dbReference>
<dbReference type="Gene3D" id="3.40.850.10">
    <property type="entry name" value="Kinesin motor domain"/>
    <property type="match status" value="1"/>
</dbReference>
<dbReference type="GO" id="GO:0005524">
    <property type="term" value="F:ATP binding"/>
    <property type="evidence" value="ECO:0007669"/>
    <property type="project" value="UniProtKB-UniRule"/>
</dbReference>
<feature type="domain" description="Kinesin motor" evidence="8">
    <location>
        <begin position="25"/>
        <end position="452"/>
    </location>
</feature>
<keyword evidence="4" id="KW-0963">Cytoplasm</keyword>
<accession>A0A9Y4NSI2</accession>
<keyword evidence="9" id="KW-1185">Reference proteome</keyword>
<evidence type="ECO:0000259" key="8">
    <source>
        <dbReference type="PROSITE" id="PS50067"/>
    </source>
</evidence>
<gene>
    <name evidence="10" type="primary">LOC103374393</name>
</gene>
<reference evidence="10" key="1">
    <citation type="submission" date="2025-08" db="UniProtKB">
        <authorList>
            <consortium name="RefSeq"/>
        </authorList>
    </citation>
    <scope>IDENTIFICATION</scope>
</reference>
<keyword evidence="3 5" id="KW-0067">ATP-binding</keyword>
<feature type="region of interest" description="Disordered" evidence="7">
    <location>
        <begin position="688"/>
        <end position="738"/>
    </location>
</feature>
<dbReference type="InterPro" id="IPR036961">
    <property type="entry name" value="Kinesin_motor_dom_sf"/>
</dbReference>
<dbReference type="GO" id="GO:0007018">
    <property type="term" value="P:microtubule-based movement"/>
    <property type="evidence" value="ECO:0007669"/>
    <property type="project" value="InterPro"/>
</dbReference>
<keyword evidence="4" id="KW-0206">Cytoskeleton</keyword>
<feature type="binding site" evidence="5">
    <location>
        <begin position="112"/>
        <end position="119"/>
    </location>
    <ligand>
        <name>ATP</name>
        <dbReference type="ChEBI" id="CHEBI:30616"/>
    </ligand>
</feature>
<evidence type="ECO:0000313" key="9">
    <source>
        <dbReference type="Proteomes" id="UP000694891"/>
    </source>
</evidence>
<dbReference type="GO" id="GO:0005871">
    <property type="term" value="C:kinesin complex"/>
    <property type="evidence" value="ECO:0007669"/>
    <property type="project" value="TreeGrafter"/>
</dbReference>
<evidence type="ECO:0000256" key="1">
    <source>
        <dbReference type="ARBA" id="ARBA00004245"/>
    </source>
</evidence>
<feature type="compositionally biased region" description="Basic and acidic residues" evidence="7">
    <location>
        <begin position="629"/>
        <end position="646"/>
    </location>
</feature>
<dbReference type="InterPro" id="IPR001752">
    <property type="entry name" value="Kinesin_motor_dom"/>
</dbReference>
<evidence type="ECO:0000256" key="5">
    <source>
        <dbReference type="PROSITE-ProRule" id="PRU00283"/>
    </source>
</evidence>
<comment type="similarity">
    <text evidence="5 6">Belongs to the TRAFAC class myosin-kinesin ATPase superfamily. Kinesin family.</text>
</comment>
<feature type="region of interest" description="Disordered" evidence="7">
    <location>
        <begin position="1"/>
        <end position="27"/>
    </location>
</feature>
<keyword evidence="5 6" id="KW-0505">Motor protein</keyword>
<dbReference type="InterPro" id="IPR027417">
    <property type="entry name" value="P-loop_NTPase"/>
</dbReference>
<keyword evidence="2 5" id="KW-0547">Nucleotide-binding</keyword>
<evidence type="ECO:0000256" key="6">
    <source>
        <dbReference type="RuleBase" id="RU000394"/>
    </source>
</evidence>
<feature type="region of interest" description="Disordered" evidence="7">
    <location>
        <begin position="629"/>
        <end position="657"/>
    </location>
</feature>
<evidence type="ECO:0000313" key="10">
    <source>
        <dbReference type="RefSeq" id="XP_008302699.1"/>
    </source>
</evidence>
<dbReference type="InterPro" id="IPR019821">
    <property type="entry name" value="Kinesin_motor_CS"/>
</dbReference>
<name>A0A9Y4NSI2_9TELE</name>
<feature type="compositionally biased region" description="Basic residues" evidence="7">
    <location>
        <begin position="1"/>
        <end position="15"/>
    </location>
</feature>